<gene>
    <name evidence="1" type="ORF">CEXT_192621</name>
</gene>
<dbReference type="Proteomes" id="UP001054945">
    <property type="component" value="Unassembled WGS sequence"/>
</dbReference>
<proteinExistence type="predicted"/>
<evidence type="ECO:0000313" key="1">
    <source>
        <dbReference type="EMBL" id="GIY64335.1"/>
    </source>
</evidence>
<comment type="caution">
    <text evidence="1">The sequence shown here is derived from an EMBL/GenBank/DDBJ whole genome shotgun (WGS) entry which is preliminary data.</text>
</comment>
<reference evidence="1 2" key="1">
    <citation type="submission" date="2021-06" db="EMBL/GenBank/DDBJ databases">
        <title>Caerostris extrusa draft genome.</title>
        <authorList>
            <person name="Kono N."/>
            <person name="Arakawa K."/>
        </authorList>
    </citation>
    <scope>NUCLEOTIDE SEQUENCE [LARGE SCALE GENOMIC DNA]</scope>
</reference>
<accession>A0AAV4V444</accession>
<sequence>MPLKQNSSIVNDSLRSLNGLKKVIFDHVVLNNTSHFHQQLPPIPIVFKAGDTNIPAVHLEETNTSPQSHSKTISDNGFSFQMVGEMAGELGYTNPILSTTEEDRALFDQQTLHEKSYYKPRSVPSQVFQLRIINLPNIRWEEILPTSFPLGETRANTAVEELGCPSHSISTKSLYKKHKLRSRQGISDQLRSDSSSTTPNTIFVRHSVYRKQADYSQGTPTSFPRTVLDRVIKEMWLFRQRQDLLLEHFSSLWDHKFLLHVIRNARLITGNENRFVRSIFGVRDGGKGANEVHGNNMFSFILELRRCDKSLKLSR</sequence>
<keyword evidence="2" id="KW-1185">Reference proteome</keyword>
<name>A0AAV4V444_CAEEX</name>
<organism evidence="1 2">
    <name type="scientific">Caerostris extrusa</name>
    <name type="common">Bark spider</name>
    <name type="synonym">Caerostris bankana</name>
    <dbReference type="NCBI Taxonomy" id="172846"/>
    <lineage>
        <taxon>Eukaryota</taxon>
        <taxon>Metazoa</taxon>
        <taxon>Ecdysozoa</taxon>
        <taxon>Arthropoda</taxon>
        <taxon>Chelicerata</taxon>
        <taxon>Arachnida</taxon>
        <taxon>Araneae</taxon>
        <taxon>Araneomorphae</taxon>
        <taxon>Entelegynae</taxon>
        <taxon>Araneoidea</taxon>
        <taxon>Araneidae</taxon>
        <taxon>Caerostris</taxon>
    </lineage>
</organism>
<protein>
    <submittedName>
        <fullName evidence="1">Uncharacterized protein</fullName>
    </submittedName>
</protein>
<dbReference type="AlphaFoldDB" id="A0AAV4V444"/>
<dbReference type="EMBL" id="BPLR01013864">
    <property type="protein sequence ID" value="GIY64335.1"/>
    <property type="molecule type" value="Genomic_DNA"/>
</dbReference>
<evidence type="ECO:0000313" key="2">
    <source>
        <dbReference type="Proteomes" id="UP001054945"/>
    </source>
</evidence>